<evidence type="ECO:0000313" key="1">
    <source>
        <dbReference type="EMBL" id="EEI16444.1"/>
    </source>
</evidence>
<dbReference type="EMBL" id="ACHJ01000141">
    <property type="protein sequence ID" value="EEI16444.1"/>
    <property type="molecule type" value="Genomic_DNA"/>
</dbReference>
<organism evidence="1 2">
    <name type="scientific">Corynebacterium lipophiloflavum (strain ATCC 700352 / DSM 44291 / CCUG 37336 / JCM 10383 / DMMZ 1944)</name>
    <dbReference type="NCBI Taxonomy" id="525263"/>
    <lineage>
        <taxon>Bacteria</taxon>
        <taxon>Bacillati</taxon>
        <taxon>Actinomycetota</taxon>
        <taxon>Actinomycetes</taxon>
        <taxon>Mycobacteriales</taxon>
        <taxon>Corynebacteriaceae</taxon>
        <taxon>Corynebacterium</taxon>
    </lineage>
</organism>
<reference evidence="1" key="1">
    <citation type="submission" date="2009-01" db="EMBL/GenBank/DDBJ databases">
        <authorList>
            <person name="Qin X."/>
            <person name="Bachman B."/>
            <person name="Battles P."/>
            <person name="Bell A."/>
            <person name="Bess C."/>
            <person name="Bickham C."/>
            <person name="Chaboub L."/>
            <person name="Chen D."/>
            <person name="Coyle M."/>
            <person name="Deiros D.R."/>
            <person name="Dinh H."/>
            <person name="Forbes L."/>
            <person name="Fowler G."/>
            <person name="Francisco L."/>
            <person name="Fu Q."/>
            <person name="Gubbala S."/>
            <person name="Hale W."/>
            <person name="Han Y."/>
            <person name="Hemphill L."/>
            <person name="Highlander S.K."/>
            <person name="Hirani K."/>
            <person name="Hogues M."/>
            <person name="Jackson L."/>
            <person name="Jakkamsetti A."/>
            <person name="Javaid M."/>
            <person name="Jiang H."/>
            <person name="Korchina V."/>
            <person name="Kovar C."/>
            <person name="Lara F."/>
            <person name="Lee S."/>
            <person name="Mata R."/>
            <person name="Mathew T."/>
            <person name="Moen C."/>
            <person name="Morales K."/>
            <person name="Munidasa M."/>
            <person name="Nazareth L."/>
            <person name="Ngo R."/>
            <person name="Nguyen L."/>
            <person name="Okwuonu G."/>
            <person name="Ongeri F."/>
            <person name="Patil S."/>
            <person name="Petrosino J."/>
            <person name="Pham C."/>
            <person name="Pham P."/>
            <person name="Pu L.-L."/>
            <person name="Puazo M."/>
            <person name="Raj R."/>
            <person name="Reid J."/>
            <person name="Rouhana J."/>
            <person name="Saada N."/>
            <person name="Shang Y."/>
            <person name="Simmons D."/>
            <person name="Thornton R."/>
            <person name="Warren J."/>
            <person name="Weissenberger G."/>
            <person name="Zhang J."/>
            <person name="Zhang L."/>
            <person name="Zhou C."/>
            <person name="Zhu D."/>
            <person name="Muzny D."/>
            <person name="Worley K."/>
            <person name="Gibbs R."/>
        </authorList>
    </citation>
    <scope>NUCLEOTIDE SEQUENCE [LARGE SCALE GENOMIC DNA]</scope>
    <source>
        <strain evidence="1">DSM 44291</strain>
    </source>
</reference>
<dbReference type="STRING" id="525263.HMPREF0298_1717"/>
<dbReference type="eggNOG" id="ENOG502Z9Q5">
    <property type="taxonomic scope" value="Bacteria"/>
</dbReference>
<dbReference type="Proteomes" id="UP000006196">
    <property type="component" value="Unassembled WGS sequence"/>
</dbReference>
<gene>
    <name evidence="1" type="ORF">HMPREF0298_1717</name>
</gene>
<name>C0XTE7_CORLD</name>
<evidence type="ECO:0000313" key="2">
    <source>
        <dbReference type="Proteomes" id="UP000006196"/>
    </source>
</evidence>
<accession>C0XTE7</accession>
<keyword evidence="2" id="KW-1185">Reference proteome</keyword>
<dbReference type="AlphaFoldDB" id="C0XTE7"/>
<comment type="caution">
    <text evidence="1">The sequence shown here is derived from an EMBL/GenBank/DDBJ whole genome shotgun (WGS) entry which is preliminary data.</text>
</comment>
<proteinExistence type="predicted"/>
<protein>
    <submittedName>
        <fullName evidence="1">Uncharacterized protein</fullName>
    </submittedName>
</protein>
<dbReference type="HOGENOM" id="CLU_034846_0_0_11"/>
<sequence>MITGIMSKIAQVKDPQELKQAIEDAAEVIEIISEISGSPMITLPEGTTLRGGTLVFGARGVRLTKNNTLDGVTIRVPVTETAILLDTSVADFGTLTLKDVTTRGQIAIIAEDNVRAGHVRAENVRVEAADVRGRYHRPHGFGVDALQGAFTLWNRQPDEAVRLSAELVNLSAGSEKEPVRGSGIFVGGHGDSEGQPDGGTVSVQRLSTGEIHTDGGISEGAADLISGGVFVISGANVDEVDNLGQVTTYGQNDMVLDNWGAVKQWTAREAVTSHGASGIGFVNFGDIDSLVVDAPITTTGDDARGFNLYDGSLNSAVFHSIATTGDGSLGIQVSKPLPHLEVHGDVTTSGGEGTSLVRGEQVTLKAIALSVKESGAVETLRIGGALVTTGDNVATLEVAGKINALSVDGGVRAEGMGSDGVHLHGEGVDLSGLDITAASGEVIAQVEQS</sequence>